<dbReference type="InParanoid" id="A0A1Y2EB74"/>
<dbReference type="SUPFAM" id="SSF52540">
    <property type="entry name" value="P-loop containing nucleoside triphosphate hydrolases"/>
    <property type="match status" value="1"/>
</dbReference>
<name>A0A1Y2EB74_9PEZI</name>
<dbReference type="InterPro" id="IPR002464">
    <property type="entry name" value="DNA/RNA_helicase_DEAH_CS"/>
</dbReference>
<dbReference type="InterPro" id="IPR014001">
    <property type="entry name" value="Helicase_ATP-bd"/>
</dbReference>
<evidence type="ECO:0000256" key="5">
    <source>
        <dbReference type="ARBA" id="ARBA00022801"/>
    </source>
</evidence>
<feature type="compositionally biased region" description="Basic and acidic residues" evidence="11">
    <location>
        <begin position="126"/>
        <end position="167"/>
    </location>
</feature>
<dbReference type="GO" id="GO:0006397">
    <property type="term" value="P:mRNA processing"/>
    <property type="evidence" value="ECO:0007669"/>
    <property type="project" value="UniProtKB-KW"/>
</dbReference>
<evidence type="ECO:0000256" key="8">
    <source>
        <dbReference type="ARBA" id="ARBA00023187"/>
    </source>
</evidence>
<feature type="compositionally biased region" description="Basic and acidic residues" evidence="11">
    <location>
        <begin position="76"/>
        <end position="86"/>
    </location>
</feature>
<protein>
    <recommendedName>
        <fullName evidence="2">RNA helicase</fullName>
        <ecNumber evidence="2">3.6.4.13</ecNumber>
    </recommendedName>
</protein>
<dbReference type="Pfam" id="PF07717">
    <property type="entry name" value="OB_NTP_bind"/>
    <property type="match status" value="1"/>
</dbReference>
<proteinExistence type="predicted"/>
<dbReference type="GO" id="GO:0003724">
    <property type="term" value="F:RNA helicase activity"/>
    <property type="evidence" value="ECO:0007669"/>
    <property type="project" value="UniProtKB-EC"/>
</dbReference>
<dbReference type="PROSITE" id="PS00690">
    <property type="entry name" value="DEAH_ATP_HELICASE"/>
    <property type="match status" value="1"/>
</dbReference>
<evidence type="ECO:0000256" key="9">
    <source>
        <dbReference type="ARBA" id="ARBA00023242"/>
    </source>
</evidence>
<dbReference type="PANTHER" id="PTHR18934:SF83">
    <property type="entry name" value="PRE-MRNA-SPLICING FACTOR ATP-DEPENDENT RNA HELICASE DHX16"/>
    <property type="match status" value="1"/>
</dbReference>
<dbReference type="STRING" id="1141098.A0A1Y2EB74"/>
<dbReference type="RefSeq" id="XP_040719116.1">
    <property type="nucleotide sequence ID" value="XM_040859654.1"/>
</dbReference>
<dbReference type="InterPro" id="IPR027417">
    <property type="entry name" value="P-loop_NTPase"/>
</dbReference>
<evidence type="ECO:0000256" key="3">
    <source>
        <dbReference type="ARBA" id="ARBA00022664"/>
    </source>
</evidence>
<dbReference type="CDD" id="cd18791">
    <property type="entry name" value="SF2_C_RHA"/>
    <property type="match status" value="1"/>
</dbReference>
<dbReference type="InterPro" id="IPR007502">
    <property type="entry name" value="Helicase-assoc_dom"/>
</dbReference>
<evidence type="ECO:0000259" key="13">
    <source>
        <dbReference type="PROSITE" id="PS51194"/>
    </source>
</evidence>
<dbReference type="InterPro" id="IPR001650">
    <property type="entry name" value="Helicase_C-like"/>
</dbReference>
<evidence type="ECO:0000256" key="6">
    <source>
        <dbReference type="ARBA" id="ARBA00022806"/>
    </source>
</evidence>
<dbReference type="PROSITE" id="PS51192">
    <property type="entry name" value="HELICASE_ATP_BIND_1"/>
    <property type="match status" value="1"/>
</dbReference>
<feature type="compositionally biased region" description="Basic residues" evidence="11">
    <location>
        <begin position="23"/>
        <end position="32"/>
    </location>
</feature>
<feature type="domain" description="Helicase ATP-binding" evidence="12">
    <location>
        <begin position="372"/>
        <end position="536"/>
    </location>
</feature>
<comment type="subcellular location">
    <subcellularLocation>
        <location evidence="1">Nucleus</location>
    </subcellularLocation>
</comment>
<dbReference type="Pfam" id="PF00271">
    <property type="entry name" value="Helicase_C"/>
    <property type="match status" value="1"/>
</dbReference>
<evidence type="ECO:0000256" key="10">
    <source>
        <dbReference type="ARBA" id="ARBA00047984"/>
    </source>
</evidence>
<comment type="catalytic activity">
    <reaction evidence="10">
        <text>ATP + H2O = ADP + phosphate + H(+)</text>
        <dbReference type="Rhea" id="RHEA:13065"/>
        <dbReference type="ChEBI" id="CHEBI:15377"/>
        <dbReference type="ChEBI" id="CHEBI:15378"/>
        <dbReference type="ChEBI" id="CHEBI:30616"/>
        <dbReference type="ChEBI" id="CHEBI:43474"/>
        <dbReference type="ChEBI" id="CHEBI:456216"/>
        <dbReference type="EC" id="3.6.4.13"/>
    </reaction>
</comment>
<evidence type="ECO:0000313" key="14">
    <source>
        <dbReference type="EMBL" id="ORY68829.1"/>
    </source>
</evidence>
<reference evidence="14 15" key="1">
    <citation type="submission" date="2016-07" db="EMBL/GenBank/DDBJ databases">
        <title>Pervasive Adenine N6-methylation of Active Genes in Fungi.</title>
        <authorList>
            <consortium name="DOE Joint Genome Institute"/>
            <person name="Mondo S.J."/>
            <person name="Dannebaum R.O."/>
            <person name="Kuo R.C."/>
            <person name="Labutti K."/>
            <person name="Haridas S."/>
            <person name="Kuo A."/>
            <person name="Salamov A."/>
            <person name="Ahrendt S.R."/>
            <person name="Lipzen A."/>
            <person name="Sullivan W."/>
            <person name="Andreopoulos W.B."/>
            <person name="Clum A."/>
            <person name="Lindquist E."/>
            <person name="Daum C."/>
            <person name="Ramamoorthy G.K."/>
            <person name="Gryganskyi A."/>
            <person name="Culley D."/>
            <person name="Magnuson J.K."/>
            <person name="James T.Y."/>
            <person name="O'Malley M.A."/>
            <person name="Stajich J.E."/>
            <person name="Spatafora J.W."/>
            <person name="Visel A."/>
            <person name="Grigoriev I.V."/>
        </authorList>
    </citation>
    <scope>NUCLEOTIDE SEQUENCE [LARGE SCALE GENOMIC DNA]</scope>
    <source>
        <strain evidence="14 15">CBS 129021</strain>
    </source>
</reference>
<keyword evidence="9" id="KW-0539">Nucleus</keyword>
<organism evidence="14 15">
    <name type="scientific">Pseudomassariella vexata</name>
    <dbReference type="NCBI Taxonomy" id="1141098"/>
    <lineage>
        <taxon>Eukaryota</taxon>
        <taxon>Fungi</taxon>
        <taxon>Dikarya</taxon>
        <taxon>Ascomycota</taxon>
        <taxon>Pezizomycotina</taxon>
        <taxon>Sordariomycetes</taxon>
        <taxon>Xylariomycetidae</taxon>
        <taxon>Amphisphaeriales</taxon>
        <taxon>Pseudomassariaceae</taxon>
        <taxon>Pseudomassariella</taxon>
    </lineage>
</organism>
<keyword evidence="15" id="KW-1185">Reference proteome</keyword>
<dbReference type="GeneID" id="63775866"/>
<gene>
    <name evidence="14" type="ORF">BCR38DRAFT_424462</name>
</gene>
<evidence type="ECO:0000256" key="4">
    <source>
        <dbReference type="ARBA" id="ARBA00022741"/>
    </source>
</evidence>
<feature type="domain" description="Helicase C-terminal" evidence="13">
    <location>
        <begin position="561"/>
        <end position="734"/>
    </location>
</feature>
<dbReference type="GO" id="GO:0008380">
    <property type="term" value="P:RNA splicing"/>
    <property type="evidence" value="ECO:0007669"/>
    <property type="project" value="UniProtKB-KW"/>
</dbReference>
<dbReference type="GO" id="GO:0071006">
    <property type="term" value="C:U2-type catalytic step 1 spliceosome"/>
    <property type="evidence" value="ECO:0007669"/>
    <property type="project" value="UniProtKB-ARBA"/>
</dbReference>
<dbReference type="SMART" id="SM00847">
    <property type="entry name" value="HA2"/>
    <property type="match status" value="1"/>
</dbReference>
<dbReference type="Proteomes" id="UP000193689">
    <property type="component" value="Unassembled WGS sequence"/>
</dbReference>
<dbReference type="OrthoDB" id="10253254at2759"/>
<accession>A0A1Y2EB74</accession>
<keyword evidence="7" id="KW-0067">ATP-binding</keyword>
<dbReference type="GO" id="GO:0071013">
    <property type="term" value="C:catalytic step 2 spliceosome"/>
    <property type="evidence" value="ECO:0007669"/>
    <property type="project" value="TreeGrafter"/>
</dbReference>
<dbReference type="EC" id="3.6.4.13" evidence="2"/>
<keyword evidence="4" id="KW-0547">Nucleotide-binding</keyword>
<dbReference type="FunFam" id="1.20.120.1080:FF:000001">
    <property type="entry name" value="Pre-mRNA-splicing factor ATP-dependent RNA helicase"/>
    <property type="match status" value="1"/>
</dbReference>
<evidence type="ECO:0000313" key="15">
    <source>
        <dbReference type="Proteomes" id="UP000193689"/>
    </source>
</evidence>
<feature type="compositionally biased region" description="Acidic residues" evidence="11">
    <location>
        <begin position="87"/>
        <end position="101"/>
    </location>
</feature>
<dbReference type="Gene3D" id="1.20.120.1080">
    <property type="match status" value="1"/>
</dbReference>
<dbReference type="GO" id="GO:0003723">
    <property type="term" value="F:RNA binding"/>
    <property type="evidence" value="ECO:0007669"/>
    <property type="project" value="TreeGrafter"/>
</dbReference>
<evidence type="ECO:0000256" key="2">
    <source>
        <dbReference type="ARBA" id="ARBA00012552"/>
    </source>
</evidence>
<evidence type="ECO:0000259" key="12">
    <source>
        <dbReference type="PROSITE" id="PS51192"/>
    </source>
</evidence>
<dbReference type="Pfam" id="PF00270">
    <property type="entry name" value="DEAD"/>
    <property type="match status" value="1"/>
</dbReference>
<dbReference type="FunFam" id="3.40.50.300:FF:000007">
    <property type="entry name" value="Pre-mRNA-splicing factor ATP-dependent RNA helicase"/>
    <property type="match status" value="1"/>
</dbReference>
<keyword evidence="3" id="KW-0507">mRNA processing</keyword>
<keyword evidence="5" id="KW-0378">Hydrolase</keyword>
<dbReference type="AlphaFoldDB" id="A0A1Y2EB74"/>
<dbReference type="Pfam" id="PF21010">
    <property type="entry name" value="HA2_C"/>
    <property type="match status" value="1"/>
</dbReference>
<keyword evidence="8" id="KW-0508">mRNA splicing</keyword>
<dbReference type="SMART" id="SM00487">
    <property type="entry name" value="DEXDc"/>
    <property type="match status" value="1"/>
</dbReference>
<dbReference type="GO" id="GO:0005524">
    <property type="term" value="F:ATP binding"/>
    <property type="evidence" value="ECO:0007669"/>
    <property type="project" value="UniProtKB-KW"/>
</dbReference>
<feature type="compositionally biased region" description="Basic and acidic residues" evidence="11">
    <location>
        <begin position="33"/>
        <end position="54"/>
    </location>
</feature>
<dbReference type="InterPro" id="IPR011709">
    <property type="entry name" value="DEAD-box_helicase_OB_fold"/>
</dbReference>
<dbReference type="InterPro" id="IPR048333">
    <property type="entry name" value="HA2_WH"/>
</dbReference>
<dbReference type="GO" id="GO:0016787">
    <property type="term" value="F:hydrolase activity"/>
    <property type="evidence" value="ECO:0007669"/>
    <property type="project" value="UniProtKB-KW"/>
</dbReference>
<dbReference type="PROSITE" id="PS51194">
    <property type="entry name" value="HELICASE_CTER"/>
    <property type="match status" value="1"/>
</dbReference>
<feature type="region of interest" description="Disordered" evidence="11">
    <location>
        <begin position="1"/>
        <end position="182"/>
    </location>
</feature>
<sequence>MSKRYAFIPMDDDGAEIGPQKVEKKKSKHRNRDHGNDRERDRGKRSKPTRESRSRSRSPRREPRHSKTIPVRRRRRSDDFGDRWGDEEPPSEGAADEEPEFQESASKRVKLSHDDAENIEDGDISDSTRDKREAEAFAKRLKARDDERSKKTDAKSSGNTERRREEDPAALSGLREKSRQEYLKKRETEKLVLLRQQVAEESRELQTNPRLSKKEKAEFAKNREILQLAEERLRIDDHRDGYYMPEDYITEKGKIDKKKKEDALYKRYVEKDEYGREKFVTEHEEWEREQAQKAKSQINRAEREYEGDYALVVDEEQYINWTLDSTMPGEDRQLTAEQRFLEAQIDAAEKKALSIQEVRKSLPVYTYRDEFMAAIEEYQILVVVGETGSGKTTQLPQFMHEAGYTKDGRKVGCTQPRRVAAMSVAARVAEEMGVKVGNEVGYSIRFEDNTSDKTILKYMTDGMLLREFMTDPELDGYSALMIDEAHERTVHTDILLALIKDLSRARPDLKILISSATMNAEKFAKYFDDAPVFNIPGRKYKVDIYYTPAPEANYLAAAITTIFQIHTTQGKGDILVFLTGQDEIEAAELEITETARKLGSRVKELMVCPIYANLPSDLQSKIFEPTPAGARKVVLATNIAETSLTIDGIVYVIDPGYVKENVFNPTTGMSNLVVVPCSRASANQRSGRAGRVGPGKCFRLYTRYAYMNEMDESTTPEIQRTNLNSIVLLLKSLGINQLLDFEFMDPPPTDSLIGALNQLFALQALNHKGELTKVGRQMAEFPTEPMLAKAVLAADKFGCVDEVLSIVSMLGEASALFFRPKDKKIHADSARNRFTIKEGGDHLSLLNIWNQWVDSDFSPVWARENFLQQRSLTRARDVRDQLAKLCERVEVAPSTCGATNIDLIKKALTAGFFPNAARLQRSGDSYRTVKNNTTVYIHPSSVLMGSDPPDKMVVYFELVQTTKEYMRSVFPIKPQWLNEVAPHFHKKKDIEEERKMPKQQR</sequence>
<dbReference type="PANTHER" id="PTHR18934">
    <property type="entry name" value="ATP-DEPENDENT RNA HELICASE"/>
    <property type="match status" value="1"/>
</dbReference>
<dbReference type="InterPro" id="IPR011545">
    <property type="entry name" value="DEAD/DEAH_box_helicase_dom"/>
</dbReference>
<evidence type="ECO:0000256" key="11">
    <source>
        <dbReference type="SAM" id="MobiDB-lite"/>
    </source>
</evidence>
<dbReference type="FunFam" id="3.40.50.300:FF:000726">
    <property type="entry name" value="Pre-mRNA-splicing factor ATP-dependent RNA helicase"/>
    <property type="match status" value="1"/>
</dbReference>
<evidence type="ECO:0000256" key="7">
    <source>
        <dbReference type="ARBA" id="ARBA00022840"/>
    </source>
</evidence>
<dbReference type="SMART" id="SM00490">
    <property type="entry name" value="HELICc"/>
    <property type="match status" value="1"/>
</dbReference>
<dbReference type="EMBL" id="MCFJ01000003">
    <property type="protein sequence ID" value="ORY68829.1"/>
    <property type="molecule type" value="Genomic_DNA"/>
</dbReference>
<dbReference type="Gene3D" id="3.40.50.300">
    <property type="entry name" value="P-loop containing nucleotide triphosphate hydrolases"/>
    <property type="match status" value="2"/>
</dbReference>
<keyword evidence="6 14" id="KW-0347">Helicase</keyword>
<feature type="compositionally biased region" description="Basic residues" evidence="11">
    <location>
        <begin position="55"/>
        <end position="75"/>
    </location>
</feature>
<dbReference type="Pfam" id="PF04408">
    <property type="entry name" value="WHD_HA2"/>
    <property type="match status" value="1"/>
</dbReference>
<evidence type="ECO:0000256" key="1">
    <source>
        <dbReference type="ARBA" id="ARBA00004123"/>
    </source>
</evidence>
<comment type="caution">
    <text evidence="14">The sequence shown here is derived from an EMBL/GenBank/DDBJ whole genome shotgun (WGS) entry which is preliminary data.</text>
</comment>